<proteinExistence type="predicted"/>
<reference evidence="2 3" key="1">
    <citation type="submission" date="2023-01" db="EMBL/GenBank/DDBJ databases">
        <title>Cultivation and genomic characterization of new, ubiquitous marine nitrite-oxidizing bacteria from the Nitrospirales.</title>
        <authorList>
            <person name="Mueller A.J."/>
            <person name="Daebeler A."/>
            <person name="Herbold C.W."/>
            <person name="Kirkegaard R.H."/>
            <person name="Daims H."/>
        </authorList>
    </citation>
    <scope>NUCLEOTIDE SEQUENCE [LARGE SCALE GENOMIC DNA]</scope>
    <source>
        <strain evidence="2 3">DK</strain>
    </source>
</reference>
<organism evidence="2 3">
    <name type="scientific">Candidatus Nitrospira neomarina</name>
    <dbReference type="NCBI Taxonomy" id="3020899"/>
    <lineage>
        <taxon>Bacteria</taxon>
        <taxon>Pseudomonadati</taxon>
        <taxon>Nitrospirota</taxon>
        <taxon>Nitrospiria</taxon>
        <taxon>Nitrospirales</taxon>
        <taxon>Nitrospiraceae</taxon>
        <taxon>Nitrospira</taxon>
    </lineage>
</organism>
<feature type="domain" description="Rhamnogalacturonan lyase" evidence="1">
    <location>
        <begin position="218"/>
        <end position="260"/>
    </location>
</feature>
<name>A0AA96GKC3_9BACT</name>
<dbReference type="InterPro" id="IPR013784">
    <property type="entry name" value="Carb-bd-like_fold"/>
</dbReference>
<gene>
    <name evidence="2" type="ORF">PQG83_12630</name>
</gene>
<dbReference type="RefSeq" id="WP_312741580.1">
    <property type="nucleotide sequence ID" value="NZ_CP116968.1"/>
</dbReference>
<protein>
    <submittedName>
        <fullName evidence="2">Carboxypeptidase-like regulatory domain-containing protein</fullName>
    </submittedName>
</protein>
<dbReference type="InterPro" id="IPR029413">
    <property type="entry name" value="RG-lyase_II"/>
</dbReference>
<dbReference type="AlphaFoldDB" id="A0AA96GKC3"/>
<dbReference type="Pfam" id="PF14686">
    <property type="entry name" value="fn3_3"/>
    <property type="match status" value="1"/>
</dbReference>
<accession>A0AA96GKC3</accession>
<evidence type="ECO:0000313" key="2">
    <source>
        <dbReference type="EMBL" id="WNM60603.1"/>
    </source>
</evidence>
<dbReference type="Proteomes" id="UP001302494">
    <property type="component" value="Chromosome"/>
</dbReference>
<dbReference type="Gene3D" id="2.60.40.1120">
    <property type="entry name" value="Carboxypeptidase-like, regulatory domain"/>
    <property type="match status" value="1"/>
</dbReference>
<dbReference type="EMBL" id="CP116968">
    <property type="protein sequence ID" value="WNM60603.1"/>
    <property type="molecule type" value="Genomic_DNA"/>
</dbReference>
<evidence type="ECO:0000259" key="1">
    <source>
        <dbReference type="Pfam" id="PF14686"/>
    </source>
</evidence>
<keyword evidence="3" id="KW-1185">Reference proteome</keyword>
<evidence type="ECO:0000313" key="3">
    <source>
        <dbReference type="Proteomes" id="UP001302494"/>
    </source>
</evidence>
<sequence>MKSTVVQLIGMTLGILGMWAIPVWAYEESQVKQGGTIRGLVTLAGGMPKAMAFNLVTIPDPVFCGRISTGTGWRIVEDFILGSQGSLKDAIVMLKGIEKGKAFDLPKVTIEAKDCDFLPFVNVLRDQDELTVINMDPVEHDIQGYETARDRGARVLFNRPLPMNPFHKVLDLIHRHDHLPGKPMIEKIHLQKDRNIFVMQCGFHPYMFSWGVVVDNPYYAITTEDGRFEISDIPPGAYTLSVWHAGMKKYLTREVTIEPNGLISVNFEYQSPVGRRSVHEIQENPHFGLGLLGEEVIIPSLRLQHPS</sequence>
<dbReference type="KEGG" id="nneo:PQG83_12630"/>
<dbReference type="SUPFAM" id="SSF49452">
    <property type="entry name" value="Starch-binding domain-like"/>
    <property type="match status" value="1"/>
</dbReference>
<dbReference type="GO" id="GO:0030246">
    <property type="term" value="F:carbohydrate binding"/>
    <property type="evidence" value="ECO:0007669"/>
    <property type="project" value="InterPro"/>
</dbReference>